<dbReference type="PROSITE" id="PS51318">
    <property type="entry name" value="TAT"/>
    <property type="match status" value="1"/>
</dbReference>
<name>A0ABW7EYM0_9BURK</name>
<dbReference type="Proteomes" id="UP001606210">
    <property type="component" value="Unassembled WGS sequence"/>
</dbReference>
<keyword evidence="2" id="KW-0812">Transmembrane</keyword>
<reference evidence="4 5" key="1">
    <citation type="submission" date="2024-08" db="EMBL/GenBank/DDBJ databases">
        <authorList>
            <person name="Lu H."/>
        </authorList>
    </citation>
    <scope>NUCLEOTIDE SEQUENCE [LARGE SCALE GENOMIC DNA]</scope>
    <source>
        <strain evidence="4 5">LYH14W</strain>
    </source>
</reference>
<feature type="compositionally biased region" description="Polar residues" evidence="1">
    <location>
        <begin position="1"/>
        <end position="10"/>
    </location>
</feature>
<dbReference type="SUPFAM" id="SSF53474">
    <property type="entry name" value="alpha/beta-Hydrolases"/>
    <property type="match status" value="1"/>
</dbReference>
<keyword evidence="2" id="KW-1133">Transmembrane helix</keyword>
<keyword evidence="5" id="KW-1185">Reference proteome</keyword>
<dbReference type="RefSeq" id="WP_394476942.1">
    <property type="nucleotide sequence ID" value="NZ_JBIGHV010000002.1"/>
</dbReference>
<dbReference type="EMBL" id="JBIGHV010000002">
    <property type="protein sequence ID" value="MFG6429471.1"/>
    <property type="molecule type" value="Genomic_DNA"/>
</dbReference>
<dbReference type="InterPro" id="IPR002925">
    <property type="entry name" value="Dienelactn_hydro"/>
</dbReference>
<dbReference type="InterPro" id="IPR051411">
    <property type="entry name" value="Polyketide_trans_af380"/>
</dbReference>
<dbReference type="PANTHER" id="PTHR47751">
    <property type="entry name" value="SUPERFAMILY HYDROLASE, PUTATIVE (AFU_ORTHOLOGUE AFUA_2G16580)-RELATED"/>
    <property type="match status" value="1"/>
</dbReference>
<keyword evidence="2" id="KW-0472">Membrane</keyword>
<gene>
    <name evidence="4" type="ORF">ACG00Y_06095</name>
</gene>
<keyword evidence="4" id="KW-0378">Hydrolase</keyword>
<dbReference type="InterPro" id="IPR029058">
    <property type="entry name" value="AB_hydrolase_fold"/>
</dbReference>
<sequence>MTKQTSSNSHPLDDQQDAPQRRSFLAGAGVGLVAIGGLVAGASSAAQDQPASPAAAPRRGDRQPGDADNFYQSAAVTTRKVRFRNQYGMDVAGNLFTPKRPGSAGPQAAIVVGHPMGAVKEQSANLYATKLAEQGFVTLSIDLPFWGESEGRPRNAVSPDLYAEAFSAAVDYLGTQPAVDRERIGVLGVCGSGSFVISAAKIDPRMKAIATVSMYDMGAANRQALNQSQTVAQRKAVIAQAARQRDVEFTGGETQYTSGTVHQITPASHPIEREFFDFYRTPRGEYTPPGQSPLLTTHPTLSSNVKFMNFYPFNDIETIAPRPMLFITGTEAHSREFSEAAFQRAAEPKELHWVPGAGHVDLYDRVNLIPWAKLTAFFGHHLARPAA</sequence>
<proteinExistence type="predicted"/>
<feature type="region of interest" description="Disordered" evidence="1">
    <location>
        <begin position="1"/>
        <end position="23"/>
    </location>
</feature>
<dbReference type="Pfam" id="PF01738">
    <property type="entry name" value="DLH"/>
    <property type="match status" value="1"/>
</dbReference>
<dbReference type="GO" id="GO:0016787">
    <property type="term" value="F:hydrolase activity"/>
    <property type="evidence" value="ECO:0007669"/>
    <property type="project" value="UniProtKB-KW"/>
</dbReference>
<evidence type="ECO:0000313" key="5">
    <source>
        <dbReference type="Proteomes" id="UP001606210"/>
    </source>
</evidence>
<comment type="caution">
    <text evidence="4">The sequence shown here is derived from an EMBL/GenBank/DDBJ whole genome shotgun (WGS) entry which is preliminary data.</text>
</comment>
<accession>A0ABW7EYM0</accession>
<feature type="region of interest" description="Disordered" evidence="1">
    <location>
        <begin position="44"/>
        <end position="70"/>
    </location>
</feature>
<feature type="transmembrane region" description="Helical" evidence="2">
    <location>
        <begin position="24"/>
        <end position="43"/>
    </location>
</feature>
<protein>
    <submittedName>
        <fullName evidence="4">Alpha/beta fold hydrolase</fullName>
    </submittedName>
</protein>
<evidence type="ECO:0000313" key="4">
    <source>
        <dbReference type="EMBL" id="MFG6429471.1"/>
    </source>
</evidence>
<organism evidence="4 5">
    <name type="scientific">Pelomonas parva</name>
    <dbReference type="NCBI Taxonomy" id="3299032"/>
    <lineage>
        <taxon>Bacteria</taxon>
        <taxon>Pseudomonadati</taxon>
        <taxon>Pseudomonadota</taxon>
        <taxon>Betaproteobacteria</taxon>
        <taxon>Burkholderiales</taxon>
        <taxon>Sphaerotilaceae</taxon>
        <taxon>Roseateles</taxon>
    </lineage>
</organism>
<evidence type="ECO:0000259" key="3">
    <source>
        <dbReference type="Pfam" id="PF01738"/>
    </source>
</evidence>
<dbReference type="InterPro" id="IPR006311">
    <property type="entry name" value="TAT_signal"/>
</dbReference>
<dbReference type="Gene3D" id="3.40.50.1820">
    <property type="entry name" value="alpha/beta hydrolase"/>
    <property type="match status" value="1"/>
</dbReference>
<feature type="compositionally biased region" description="Low complexity" evidence="1">
    <location>
        <begin position="44"/>
        <end position="57"/>
    </location>
</feature>
<feature type="domain" description="Dienelactone hydrolase" evidence="3">
    <location>
        <begin position="93"/>
        <end position="240"/>
    </location>
</feature>
<dbReference type="PANTHER" id="PTHR47751:SF1">
    <property type="entry name" value="SUPERFAMILY HYDROLASE, PUTATIVE (AFU_ORTHOLOGUE AFUA_2G16580)-RELATED"/>
    <property type="match status" value="1"/>
</dbReference>
<dbReference type="Gene3D" id="1.10.10.800">
    <property type="match status" value="1"/>
</dbReference>
<evidence type="ECO:0000256" key="2">
    <source>
        <dbReference type="SAM" id="Phobius"/>
    </source>
</evidence>
<evidence type="ECO:0000256" key="1">
    <source>
        <dbReference type="SAM" id="MobiDB-lite"/>
    </source>
</evidence>